<dbReference type="InterPro" id="IPR057087">
    <property type="entry name" value="Gp12-like"/>
</dbReference>
<reference evidence="3" key="1">
    <citation type="journal article" date="2020" name="MBio">
        <title>Horizontal gene transfer to a defensive symbiont with a reduced genome amongst a multipartite beetle microbiome.</title>
        <authorList>
            <person name="Waterworth S.C."/>
            <person name="Florez L.V."/>
            <person name="Rees E.R."/>
            <person name="Hertweck C."/>
            <person name="Kaltenpoth M."/>
            <person name="Kwan J.C."/>
        </authorList>
    </citation>
    <scope>NUCLEOTIDE SEQUENCE [LARGE SCALE GENOMIC DNA]</scope>
</reference>
<comment type="caution">
    <text evidence="2">The sequence shown here is derived from an EMBL/GenBank/DDBJ whole genome shotgun (WGS) entry which is preliminary data.</text>
</comment>
<evidence type="ECO:0000313" key="2">
    <source>
        <dbReference type="EMBL" id="KAF1012872.1"/>
    </source>
</evidence>
<gene>
    <name evidence="2" type="ORF">GAK29_04800</name>
</gene>
<dbReference type="EMBL" id="WNDP01000252">
    <property type="protein sequence ID" value="KAF1012872.1"/>
    <property type="molecule type" value="Genomic_DNA"/>
</dbReference>
<protein>
    <recommendedName>
        <fullName evidence="1">Phage neck terminator protein gp12-like domain-containing protein</fullName>
    </recommendedName>
</protein>
<dbReference type="AlphaFoldDB" id="A0A833U8V2"/>
<name>A0A833U8V2_ACIBZ</name>
<accession>A0A833U8V2</accession>
<sequence>MGDSATGGYIPPSGGAAYDQELEDIFQAFIVGVTSLQGQFVRPRWQEDPPPMPAVGVDWCGFAVKALTSDDGPMFEQHDEDMDSIRHETLKLFLSFYGQRGQAFANIFKDGLGIPQNIAQLREYKIKYVGCDEIITAPDFLNQQYVHRYDLVATFRRKTKRTYAVKTFKSFQIKTHRN</sequence>
<dbReference type="Proteomes" id="UP000490535">
    <property type="component" value="Unassembled WGS sequence"/>
</dbReference>
<evidence type="ECO:0000259" key="1">
    <source>
        <dbReference type="Pfam" id="PF23961"/>
    </source>
</evidence>
<proteinExistence type="predicted"/>
<evidence type="ECO:0000313" key="3">
    <source>
        <dbReference type="Proteomes" id="UP000490535"/>
    </source>
</evidence>
<dbReference type="Pfam" id="PF23961">
    <property type="entry name" value="Phage_tail_terminator_9"/>
    <property type="match status" value="1"/>
</dbReference>
<organism evidence="2 3">
    <name type="scientific">Acinetobacter bereziniae</name>
    <name type="common">Acinetobacter genomosp. 10</name>
    <dbReference type="NCBI Taxonomy" id="106648"/>
    <lineage>
        <taxon>Bacteria</taxon>
        <taxon>Pseudomonadati</taxon>
        <taxon>Pseudomonadota</taxon>
        <taxon>Gammaproteobacteria</taxon>
        <taxon>Moraxellales</taxon>
        <taxon>Moraxellaceae</taxon>
        <taxon>Acinetobacter</taxon>
    </lineage>
</organism>
<feature type="domain" description="Phage neck terminator protein gp12-like" evidence="1">
    <location>
        <begin position="20"/>
        <end position="174"/>
    </location>
</feature>